<dbReference type="Pfam" id="PF02769">
    <property type="entry name" value="AIRS_C"/>
    <property type="match status" value="1"/>
</dbReference>
<dbReference type="NCBIfam" id="TIGR00878">
    <property type="entry name" value="purM"/>
    <property type="match status" value="1"/>
</dbReference>
<dbReference type="SMART" id="SM01210">
    <property type="entry name" value="GARS_C"/>
    <property type="match status" value="1"/>
</dbReference>
<evidence type="ECO:0000259" key="16">
    <source>
        <dbReference type="PROSITE" id="PS50975"/>
    </source>
</evidence>
<dbReference type="Pfam" id="PF01071">
    <property type="entry name" value="GARS_A"/>
    <property type="match status" value="1"/>
</dbReference>
<evidence type="ECO:0000256" key="9">
    <source>
        <dbReference type="ARBA" id="ARBA00023211"/>
    </source>
</evidence>
<dbReference type="InterPro" id="IPR020560">
    <property type="entry name" value="PRibGlycinamide_synth_C-dom"/>
</dbReference>
<dbReference type="OrthoDB" id="2018833at2759"/>
<dbReference type="FunFam" id="3.30.470.20:FF:000018">
    <property type="entry name" value="Trifunctional purine biosynthetic protein adenosine-3"/>
    <property type="match status" value="1"/>
</dbReference>
<keyword evidence="7" id="KW-0658">Purine biosynthesis</keyword>
<dbReference type="GO" id="GO:0004641">
    <property type="term" value="F:phosphoribosylformylglycinamidine cyclo-ligase activity"/>
    <property type="evidence" value="ECO:0007669"/>
    <property type="project" value="UniProtKB-EC"/>
</dbReference>
<comment type="caution">
    <text evidence="17">The sequence shown here is derived from an EMBL/GenBank/DDBJ whole genome shotgun (WGS) entry which is preliminary data.</text>
</comment>
<comment type="function">
    <text evidence="11">Catalyzes the second and fifth step in the 'de novo' purine biosynthesis pathway; contains phosphoribosylamine--glycine ligase (GARS) and phosphoribosylformylglycinamidine cyclo-ligase (AIRS) activities.</text>
</comment>
<evidence type="ECO:0000256" key="10">
    <source>
        <dbReference type="ARBA" id="ARBA00023268"/>
    </source>
</evidence>
<dbReference type="HAMAP" id="MF_00741">
    <property type="entry name" value="AIRS"/>
    <property type="match status" value="1"/>
</dbReference>
<name>A0A9W8MWH7_9AGAR</name>
<dbReference type="InterPro" id="IPR036676">
    <property type="entry name" value="PurM-like_C_sf"/>
</dbReference>
<dbReference type="SUPFAM" id="SSF56059">
    <property type="entry name" value="Glutathione synthetase ATP-binding domain-like"/>
    <property type="match status" value="1"/>
</dbReference>
<evidence type="ECO:0000256" key="8">
    <source>
        <dbReference type="ARBA" id="ARBA00022840"/>
    </source>
</evidence>
<dbReference type="HAMAP" id="MF_00138">
    <property type="entry name" value="GARS"/>
    <property type="match status" value="1"/>
</dbReference>
<comment type="pathway">
    <text evidence="1">Purine metabolism; IMP biosynthesis via de novo pathway; 5-amino-1-(5-phospho-D-ribosyl)imidazole from N(2)-formyl-N(1)-(5-phospho-D-ribosyl)glycinamide: step 2/2.</text>
</comment>
<dbReference type="Gene3D" id="3.30.1330.10">
    <property type="entry name" value="PurM-like, N-terminal domain"/>
    <property type="match status" value="1"/>
</dbReference>
<dbReference type="Pfam" id="PF02844">
    <property type="entry name" value="GARS_N"/>
    <property type="match status" value="1"/>
</dbReference>
<dbReference type="InterPro" id="IPR036921">
    <property type="entry name" value="PurM-like_N_sf"/>
</dbReference>
<dbReference type="GO" id="GO:0046872">
    <property type="term" value="F:metal ion binding"/>
    <property type="evidence" value="ECO:0007669"/>
    <property type="project" value="UniProtKB-KW"/>
</dbReference>
<dbReference type="InterPro" id="IPR004733">
    <property type="entry name" value="PurM_cligase"/>
</dbReference>
<dbReference type="InterPro" id="IPR000115">
    <property type="entry name" value="PRibGlycinamide_synth"/>
</dbReference>
<organism evidence="17 18">
    <name type="scientific">Agrocybe chaxingu</name>
    <dbReference type="NCBI Taxonomy" id="84603"/>
    <lineage>
        <taxon>Eukaryota</taxon>
        <taxon>Fungi</taxon>
        <taxon>Dikarya</taxon>
        <taxon>Basidiomycota</taxon>
        <taxon>Agaricomycotina</taxon>
        <taxon>Agaricomycetes</taxon>
        <taxon>Agaricomycetidae</taxon>
        <taxon>Agaricales</taxon>
        <taxon>Agaricineae</taxon>
        <taxon>Strophariaceae</taxon>
        <taxon>Agrocybe</taxon>
    </lineage>
</organism>
<evidence type="ECO:0000256" key="1">
    <source>
        <dbReference type="ARBA" id="ARBA00004686"/>
    </source>
</evidence>
<evidence type="ECO:0000256" key="15">
    <source>
        <dbReference type="PROSITE-ProRule" id="PRU00409"/>
    </source>
</evidence>
<dbReference type="InterPro" id="IPR016185">
    <property type="entry name" value="PreATP-grasp_dom_sf"/>
</dbReference>
<reference evidence="17" key="1">
    <citation type="submission" date="2022-07" db="EMBL/GenBank/DDBJ databases">
        <title>Genome Sequence of Agrocybe chaxingu.</title>
        <authorList>
            <person name="Buettner E."/>
        </authorList>
    </citation>
    <scope>NUCLEOTIDE SEQUENCE</scope>
    <source>
        <strain evidence="17">MP-N11</strain>
    </source>
</reference>
<evidence type="ECO:0000313" key="18">
    <source>
        <dbReference type="Proteomes" id="UP001148786"/>
    </source>
</evidence>
<dbReference type="PROSITE" id="PS00184">
    <property type="entry name" value="GARS"/>
    <property type="match status" value="1"/>
</dbReference>
<keyword evidence="6 15" id="KW-0547">Nucleotide-binding</keyword>
<dbReference type="Gene3D" id="3.40.50.20">
    <property type="match status" value="1"/>
</dbReference>
<dbReference type="SMART" id="SM01209">
    <property type="entry name" value="GARS_A"/>
    <property type="match status" value="1"/>
</dbReference>
<dbReference type="SUPFAM" id="SSF51246">
    <property type="entry name" value="Rudiment single hybrid motif"/>
    <property type="match status" value="1"/>
</dbReference>
<evidence type="ECO:0000256" key="7">
    <source>
        <dbReference type="ARBA" id="ARBA00022755"/>
    </source>
</evidence>
<dbReference type="FunFam" id="3.40.50.20:FF:000006">
    <property type="entry name" value="Phosphoribosylamine--glycine ligase, chloroplastic"/>
    <property type="match status" value="1"/>
</dbReference>
<dbReference type="InterPro" id="IPR016188">
    <property type="entry name" value="PurM-like_N"/>
</dbReference>
<comment type="similarity">
    <text evidence="12">In the C-terminal section; belongs to the AIR synthase family.</text>
</comment>
<dbReference type="GO" id="GO:0046084">
    <property type="term" value="P:adenine biosynthetic process"/>
    <property type="evidence" value="ECO:0007669"/>
    <property type="project" value="TreeGrafter"/>
</dbReference>
<dbReference type="EMBL" id="JANKHO010000147">
    <property type="protein sequence ID" value="KAJ3514393.1"/>
    <property type="molecule type" value="Genomic_DNA"/>
</dbReference>
<dbReference type="InterPro" id="IPR013815">
    <property type="entry name" value="ATP_grasp_subdomain_1"/>
</dbReference>
<dbReference type="FunFam" id="3.30.1490.20:FF:000006">
    <property type="entry name" value="phosphoribosylamine--glycine ligase, chloroplastic-like"/>
    <property type="match status" value="1"/>
</dbReference>
<gene>
    <name evidence="17" type="ORF">NLJ89_g2408</name>
</gene>
<evidence type="ECO:0000256" key="11">
    <source>
        <dbReference type="ARBA" id="ARBA00029388"/>
    </source>
</evidence>
<dbReference type="CDD" id="cd02196">
    <property type="entry name" value="PurM"/>
    <property type="match status" value="1"/>
</dbReference>
<protein>
    <recommendedName>
        <fullName evidence="16">ATP-grasp domain-containing protein</fullName>
    </recommendedName>
</protein>
<dbReference type="Gene3D" id="3.90.600.10">
    <property type="entry name" value="Phosphoribosylglycinamide synthetase, C-terminal domain"/>
    <property type="match status" value="1"/>
</dbReference>
<dbReference type="Pfam" id="PF02843">
    <property type="entry name" value="GARS_C"/>
    <property type="match status" value="1"/>
</dbReference>
<evidence type="ECO:0000256" key="4">
    <source>
        <dbReference type="ARBA" id="ARBA00022598"/>
    </source>
</evidence>
<evidence type="ECO:0000256" key="2">
    <source>
        <dbReference type="ARBA" id="ARBA00005174"/>
    </source>
</evidence>
<sequence>MSIRVLLLGGGGREHALAWKLAQSALLDHTYVCPGNAGTSQEHQTTNITDISPDDFPRLVQFAVENQVNLVLPGPEQPLVDGVEGFFRKVGIPVFGPNALAARIEGSKAFSKDFMARHNIPTAQYKTFRSSQVDQAIEYVKTCGHRVVLKASGLAAGKGVLIPETTEEAIAGLNEIMVANAFGEAGNEVVVEELLTGPEISLLAISDGYSIVTLPAAQDHKRIGEGDTGPNTGGMGAYAPAPVATPEILDKIMKETLRPTIDGMRKEGFPFLGMLFTGFILTPSGPKVLEYNVRFGDPETEVLMLLLHKDLDLVALLLACAEHRLDSVPIKFQDGIAVTVILASEGYPGSYPKGKKITIGQMPSNVVVFHAGTKNAGEDIVTSGGRVLAVTASAPTLEEALKAAYTGVDRIDFEGKAFRRDIAHRFVDLAPCILAQDSDNSHRALALKSEKSGGLTYALAGVSVDAGNALVEAIKPLVRATRRPGADGEIGGFGGVFDLRATGFNDPVLVSGTDGVGTKLRLAVDVGIHNLVGIDLVAMSVNDLLVQGAEPLYFLDYYGCGKLDVPVATQVIKGIAEGCKQAGCALIGGETAEMPGMYAAGDYDLAGFAVGAVERDQILPLPNIVAGDVVLGVASSGLHSNGFSLVRKIVARSGLSYSSPCPWKPETTLGRVLLEPTQIYISQILPLAKRGLLKGMSHITGGGFIENIPRVLPKGLGCYLDASTWELPPVFCFLLRNGNVDPLEMVRTFNNGIGMVLIVAADQADEVIQALQSGPSAVYRIGEVTTTPGVEMRNLLTWAT</sequence>
<dbReference type="Pfam" id="PF00586">
    <property type="entry name" value="AIRS"/>
    <property type="match status" value="1"/>
</dbReference>
<dbReference type="Proteomes" id="UP001148786">
    <property type="component" value="Unassembled WGS sequence"/>
</dbReference>
<dbReference type="GO" id="GO:0005829">
    <property type="term" value="C:cytosol"/>
    <property type="evidence" value="ECO:0007669"/>
    <property type="project" value="TreeGrafter"/>
</dbReference>
<dbReference type="FunFam" id="3.90.650.10:FF:000019">
    <property type="entry name" value="Trifunctional purine biosynthetic protein adenosine-3"/>
    <property type="match status" value="1"/>
</dbReference>
<evidence type="ECO:0000256" key="13">
    <source>
        <dbReference type="ARBA" id="ARBA00047843"/>
    </source>
</evidence>
<evidence type="ECO:0000256" key="6">
    <source>
        <dbReference type="ARBA" id="ARBA00022741"/>
    </source>
</evidence>
<dbReference type="PANTHER" id="PTHR10520:SF12">
    <property type="entry name" value="TRIFUNCTIONAL PURINE BIOSYNTHETIC PROTEIN ADENOSINE-3"/>
    <property type="match status" value="1"/>
</dbReference>
<keyword evidence="18" id="KW-1185">Reference proteome</keyword>
<dbReference type="InterPro" id="IPR020559">
    <property type="entry name" value="PRibGlycinamide_synth_CS"/>
</dbReference>
<dbReference type="InterPro" id="IPR020562">
    <property type="entry name" value="PRibGlycinamide_synth_N"/>
</dbReference>
<dbReference type="AlphaFoldDB" id="A0A9W8MWH7"/>
<evidence type="ECO:0000313" key="17">
    <source>
        <dbReference type="EMBL" id="KAJ3514393.1"/>
    </source>
</evidence>
<evidence type="ECO:0000256" key="12">
    <source>
        <dbReference type="ARBA" id="ARBA00029444"/>
    </source>
</evidence>
<dbReference type="PANTHER" id="PTHR10520">
    <property type="entry name" value="TRIFUNCTIONAL PURINE BIOSYNTHETIC PROTEIN ADENOSINE-3-RELATED"/>
    <property type="match status" value="1"/>
</dbReference>
<keyword evidence="10" id="KW-0511">Multifunctional enzyme</keyword>
<feature type="domain" description="ATP-grasp" evidence="16">
    <location>
        <begin position="112"/>
        <end position="322"/>
    </location>
</feature>
<dbReference type="FunFam" id="3.30.1330.10:FF:000001">
    <property type="entry name" value="Phosphoribosylformylglycinamidine cyclo-ligase"/>
    <property type="match status" value="1"/>
</dbReference>
<dbReference type="Gene3D" id="3.90.650.10">
    <property type="entry name" value="PurM-like C-terminal domain"/>
    <property type="match status" value="1"/>
</dbReference>
<comment type="catalytic activity">
    <reaction evidence="14">
        <text>2-formamido-N(1)-(5-O-phospho-beta-D-ribosyl)acetamidine + ATP = 5-amino-1-(5-phospho-beta-D-ribosyl)imidazole + ADP + phosphate + H(+)</text>
        <dbReference type="Rhea" id="RHEA:23032"/>
        <dbReference type="ChEBI" id="CHEBI:15378"/>
        <dbReference type="ChEBI" id="CHEBI:30616"/>
        <dbReference type="ChEBI" id="CHEBI:43474"/>
        <dbReference type="ChEBI" id="CHEBI:137981"/>
        <dbReference type="ChEBI" id="CHEBI:147287"/>
        <dbReference type="ChEBI" id="CHEBI:456216"/>
        <dbReference type="EC" id="6.3.3.1"/>
    </reaction>
</comment>
<dbReference type="SUPFAM" id="SSF55326">
    <property type="entry name" value="PurM N-terminal domain-like"/>
    <property type="match status" value="1"/>
</dbReference>
<dbReference type="Gene3D" id="3.30.470.20">
    <property type="entry name" value="ATP-grasp fold, B domain"/>
    <property type="match status" value="1"/>
</dbReference>
<comment type="catalytic activity">
    <reaction evidence="13">
        <text>5-phospho-beta-D-ribosylamine + glycine + ATP = N(1)-(5-phospho-beta-D-ribosyl)glycinamide + ADP + phosphate + H(+)</text>
        <dbReference type="Rhea" id="RHEA:17453"/>
        <dbReference type="ChEBI" id="CHEBI:15378"/>
        <dbReference type="ChEBI" id="CHEBI:30616"/>
        <dbReference type="ChEBI" id="CHEBI:43474"/>
        <dbReference type="ChEBI" id="CHEBI:57305"/>
        <dbReference type="ChEBI" id="CHEBI:58681"/>
        <dbReference type="ChEBI" id="CHEBI:143788"/>
        <dbReference type="ChEBI" id="CHEBI:456216"/>
        <dbReference type="EC" id="6.3.4.13"/>
    </reaction>
</comment>
<comment type="similarity">
    <text evidence="3">In the N-terminal section; belongs to the GARS family.</text>
</comment>
<dbReference type="SUPFAM" id="SSF56042">
    <property type="entry name" value="PurM C-terminal domain-like"/>
    <property type="match status" value="1"/>
</dbReference>
<dbReference type="NCBIfam" id="TIGR00877">
    <property type="entry name" value="purD"/>
    <property type="match status" value="1"/>
</dbReference>
<dbReference type="InterPro" id="IPR011054">
    <property type="entry name" value="Rudment_hybrid_motif"/>
</dbReference>
<evidence type="ECO:0000256" key="3">
    <source>
        <dbReference type="ARBA" id="ARBA00007423"/>
    </source>
</evidence>
<dbReference type="InterPro" id="IPR011761">
    <property type="entry name" value="ATP-grasp"/>
</dbReference>
<keyword evidence="5" id="KW-0479">Metal-binding</keyword>
<proteinExistence type="inferred from homology"/>
<dbReference type="GO" id="GO:0004637">
    <property type="term" value="F:phosphoribosylamine-glycine ligase activity"/>
    <property type="evidence" value="ECO:0007669"/>
    <property type="project" value="UniProtKB-EC"/>
</dbReference>
<dbReference type="GO" id="GO:0006189">
    <property type="term" value="P:'de novo' IMP biosynthetic process"/>
    <property type="evidence" value="ECO:0007669"/>
    <property type="project" value="InterPro"/>
</dbReference>
<dbReference type="PROSITE" id="PS50975">
    <property type="entry name" value="ATP_GRASP"/>
    <property type="match status" value="1"/>
</dbReference>
<dbReference type="InterPro" id="IPR010918">
    <property type="entry name" value="PurM-like_C_dom"/>
</dbReference>
<comment type="pathway">
    <text evidence="2">Purine metabolism; IMP biosynthesis via de novo pathway; N(1)-(5-phospho-D-ribosyl)glycinamide from 5-phospho-alpha-D-ribose 1-diphosphate: step 2/2.</text>
</comment>
<evidence type="ECO:0000256" key="14">
    <source>
        <dbReference type="ARBA" id="ARBA00049057"/>
    </source>
</evidence>
<keyword evidence="9" id="KW-0464">Manganese</keyword>
<dbReference type="FunFam" id="3.90.600.10:FF:000001">
    <property type="entry name" value="Trifunctional purine biosynthetic protein adenosine-3"/>
    <property type="match status" value="1"/>
</dbReference>
<dbReference type="GO" id="GO:0005524">
    <property type="term" value="F:ATP binding"/>
    <property type="evidence" value="ECO:0007669"/>
    <property type="project" value="UniProtKB-UniRule"/>
</dbReference>
<dbReference type="SUPFAM" id="SSF52440">
    <property type="entry name" value="PreATP-grasp domain"/>
    <property type="match status" value="1"/>
</dbReference>
<dbReference type="Gene3D" id="3.30.1490.20">
    <property type="entry name" value="ATP-grasp fold, A domain"/>
    <property type="match status" value="1"/>
</dbReference>
<dbReference type="InterPro" id="IPR037123">
    <property type="entry name" value="PRibGlycinamide_synth_C_sf"/>
</dbReference>
<keyword evidence="8 15" id="KW-0067">ATP-binding</keyword>
<accession>A0A9W8MWH7</accession>
<dbReference type="InterPro" id="IPR020561">
    <property type="entry name" value="PRibGlycinamid_synth_ATP-grasp"/>
</dbReference>
<keyword evidence="4" id="KW-0436">Ligase</keyword>
<evidence type="ECO:0000256" key="5">
    <source>
        <dbReference type="ARBA" id="ARBA00022723"/>
    </source>
</evidence>